<evidence type="ECO:0000313" key="3">
    <source>
        <dbReference type="Proteomes" id="UP000315003"/>
    </source>
</evidence>
<dbReference type="AlphaFoldDB" id="A0A517T1A6"/>
<dbReference type="RefSeq" id="WP_145276737.1">
    <property type="nucleotide sequence ID" value="NZ_CP036272.1"/>
</dbReference>
<evidence type="ECO:0000256" key="1">
    <source>
        <dbReference type="SAM" id="MobiDB-lite"/>
    </source>
</evidence>
<dbReference type="Gene3D" id="1.25.40.10">
    <property type="entry name" value="Tetratricopeptide repeat domain"/>
    <property type="match status" value="1"/>
</dbReference>
<evidence type="ECO:0008006" key="4">
    <source>
        <dbReference type="Google" id="ProtNLM"/>
    </source>
</evidence>
<feature type="region of interest" description="Disordered" evidence="1">
    <location>
        <begin position="661"/>
        <end position="720"/>
    </location>
</feature>
<reference evidence="2 3" key="1">
    <citation type="submission" date="2019-02" db="EMBL/GenBank/DDBJ databases">
        <title>Deep-cultivation of Planctomycetes and their phenomic and genomic characterization uncovers novel biology.</title>
        <authorList>
            <person name="Wiegand S."/>
            <person name="Jogler M."/>
            <person name="Boedeker C."/>
            <person name="Pinto D."/>
            <person name="Vollmers J."/>
            <person name="Rivas-Marin E."/>
            <person name="Kohn T."/>
            <person name="Peeters S.H."/>
            <person name="Heuer A."/>
            <person name="Rast P."/>
            <person name="Oberbeckmann S."/>
            <person name="Bunk B."/>
            <person name="Jeske O."/>
            <person name="Meyerdierks A."/>
            <person name="Storesund J.E."/>
            <person name="Kallscheuer N."/>
            <person name="Luecker S."/>
            <person name="Lage O.M."/>
            <person name="Pohl T."/>
            <person name="Merkel B.J."/>
            <person name="Hornburger P."/>
            <person name="Mueller R.-W."/>
            <person name="Bruemmer F."/>
            <person name="Labrenz M."/>
            <person name="Spormann A.M."/>
            <person name="Op den Camp H."/>
            <person name="Overmann J."/>
            <person name="Amann R."/>
            <person name="Jetten M.S.M."/>
            <person name="Mascher T."/>
            <person name="Medema M.H."/>
            <person name="Devos D.P."/>
            <person name="Kaster A.-K."/>
            <person name="Ovreas L."/>
            <person name="Rohde M."/>
            <person name="Galperin M.Y."/>
            <person name="Jogler C."/>
        </authorList>
    </citation>
    <scope>NUCLEOTIDE SEQUENCE [LARGE SCALE GENOMIC DNA]</scope>
    <source>
        <strain evidence="2 3">SV_7m_r</strain>
    </source>
</reference>
<name>A0A517T1A6_9BACT</name>
<keyword evidence="3" id="KW-1185">Reference proteome</keyword>
<dbReference type="OrthoDB" id="242313at2"/>
<sequence>MSIDQYALCPCGNGKKIKFCKCKDSVGLMDQVLNMVNGGQVVPALDRLKSIITEHPDAAWALAIRGRLLIGLGEHETLKENAEHFIRLQPANPIALSQMAVVRLTEDNLPAAADLTLEAFSESSDQIEASVIDNAFMVALNAYSKQRYFSAQVYAMLCAGSETVFSQQALSALSQMYSSPNVHQLMKEVPELLPHPADADWAERYEEAKALFDDRKILLADSKFESLKRSGVTHPAVLSGLLQCAVWRCDERRQQDLALQLSQDESLDLIARQRLRAITDLLADEPEASTSLYRLRASFPDVSEAEMALTAEAQIEAMTGQDFSGLELEGQEVSPRSGFSVVQPTDDGKFNAVVGSLFLYGRQTDREPELICVNVVEADLEAVKAAISQALPQAEITEDKSNIVPLWSFPMGTPNQKELPDNPVELKPYLEEFANSTFGQRVCSVGLPLLGGKSLAEAASDDSLLFERQVVVRLLEGRQLLQTLKQPMQYIYDAAKIDPLPELEIPEDQLGSVKAIDLGRVKMDGIGFEGLLWITFTAQHSGQVGVVNRWAGAAIEYAKTHEGDEVNAEQVVQAYTLWAPLAESDTAILERLSEGMEYADKHSIDPLELLMQRFEHRLVSADAEGFQADMTLLQQRYGNNPQVIGMVQQIMMRYGLINPDGRPRSAAPPAAAAGPSDQFTAAPAPSQGSSGGLWTPESGSSAPASDSGEGGGKLWVPGMD</sequence>
<protein>
    <recommendedName>
        <fullName evidence="4">SEC-C motif protein</fullName>
    </recommendedName>
</protein>
<dbReference type="Proteomes" id="UP000315003">
    <property type="component" value="Chromosome"/>
</dbReference>
<evidence type="ECO:0000313" key="2">
    <source>
        <dbReference type="EMBL" id="QDT62167.1"/>
    </source>
</evidence>
<gene>
    <name evidence="2" type="ORF">SV7mr_47140</name>
</gene>
<dbReference type="EMBL" id="CP036272">
    <property type="protein sequence ID" value="QDT62167.1"/>
    <property type="molecule type" value="Genomic_DNA"/>
</dbReference>
<proteinExistence type="predicted"/>
<dbReference type="InterPro" id="IPR011990">
    <property type="entry name" value="TPR-like_helical_dom_sf"/>
</dbReference>
<dbReference type="SUPFAM" id="SSF48452">
    <property type="entry name" value="TPR-like"/>
    <property type="match status" value="1"/>
</dbReference>
<feature type="compositionally biased region" description="Low complexity" evidence="1">
    <location>
        <begin position="664"/>
        <end position="677"/>
    </location>
</feature>
<accession>A0A517T1A6</accession>
<organism evidence="2 3">
    <name type="scientific">Stieleria bergensis</name>
    <dbReference type="NCBI Taxonomy" id="2528025"/>
    <lineage>
        <taxon>Bacteria</taxon>
        <taxon>Pseudomonadati</taxon>
        <taxon>Planctomycetota</taxon>
        <taxon>Planctomycetia</taxon>
        <taxon>Pirellulales</taxon>
        <taxon>Pirellulaceae</taxon>
        <taxon>Stieleria</taxon>
    </lineage>
</organism>